<reference evidence="2 3" key="1">
    <citation type="submission" date="2016-03" db="EMBL/GenBank/DDBJ databases">
        <title>Acetic acid bacteria sequencing.</title>
        <authorList>
            <person name="Brandt J."/>
            <person name="Jakob F."/>
            <person name="Vogel R.F."/>
        </authorList>
    </citation>
    <scope>NUCLEOTIDE SEQUENCE [LARGE SCALE GENOMIC DNA]</scope>
    <source>
        <strain evidence="2 3">TMW2.1153</strain>
    </source>
</reference>
<dbReference type="GO" id="GO:0004803">
    <property type="term" value="F:transposase activity"/>
    <property type="evidence" value="ECO:0007669"/>
    <property type="project" value="InterPro"/>
</dbReference>
<protein>
    <submittedName>
        <fullName evidence="2">Transposase</fullName>
    </submittedName>
</protein>
<proteinExistence type="predicted"/>
<evidence type="ECO:0000313" key="2">
    <source>
        <dbReference type="EMBL" id="AQS84644.1"/>
    </source>
</evidence>
<dbReference type="GO" id="GO:0003677">
    <property type="term" value="F:DNA binding"/>
    <property type="evidence" value="ECO:0007669"/>
    <property type="project" value="InterPro"/>
</dbReference>
<dbReference type="STRING" id="435.A0U92_07460"/>
<evidence type="ECO:0000259" key="1">
    <source>
        <dbReference type="Pfam" id="PF01609"/>
    </source>
</evidence>
<name>A0A1U9KFR2_ACEAC</name>
<dbReference type="Proteomes" id="UP000188937">
    <property type="component" value="Chromosome"/>
</dbReference>
<organism evidence="2 3">
    <name type="scientific">Acetobacter aceti</name>
    <dbReference type="NCBI Taxonomy" id="435"/>
    <lineage>
        <taxon>Bacteria</taxon>
        <taxon>Pseudomonadati</taxon>
        <taxon>Pseudomonadota</taxon>
        <taxon>Alphaproteobacteria</taxon>
        <taxon>Acetobacterales</taxon>
        <taxon>Acetobacteraceae</taxon>
        <taxon>Acetobacter</taxon>
        <taxon>Acetobacter subgen. Acetobacter</taxon>
    </lineage>
</organism>
<accession>A0A1U9KFR2</accession>
<dbReference type="KEGG" id="aace:A0U92_07460"/>
<evidence type="ECO:0000313" key="3">
    <source>
        <dbReference type="Proteomes" id="UP000188937"/>
    </source>
</evidence>
<feature type="domain" description="Transposase IS4-like" evidence="1">
    <location>
        <begin position="3"/>
        <end position="111"/>
    </location>
</feature>
<dbReference type="AlphaFoldDB" id="A0A1U9KFR2"/>
<dbReference type="GO" id="GO:0006313">
    <property type="term" value="P:DNA transposition"/>
    <property type="evidence" value="ECO:0007669"/>
    <property type="project" value="InterPro"/>
</dbReference>
<gene>
    <name evidence="2" type="ORF">A0U92_07460</name>
</gene>
<dbReference type="EMBL" id="CP014692">
    <property type="protein sequence ID" value="AQS84644.1"/>
    <property type="molecule type" value="Genomic_DNA"/>
</dbReference>
<dbReference type="InterPro" id="IPR002559">
    <property type="entry name" value="Transposase_11"/>
</dbReference>
<keyword evidence="3" id="KW-1185">Reference proteome</keyword>
<dbReference type="Pfam" id="PF01609">
    <property type="entry name" value="DDE_Tnp_1"/>
    <property type="match status" value="1"/>
</dbReference>
<dbReference type="NCBIfam" id="NF033580">
    <property type="entry name" value="transpos_IS5_3"/>
    <property type="match status" value="1"/>
</dbReference>
<sequence>MNSKLHAICDGQGRPVRLHLTAGQVSDFKGADVLLADLPDETEEVIGDRGYDSNKIRQSLADRNITACIPPKKNRKSKPPYGWHMYKKRHLIENMFAKLKDWRRVATRYDRCAHTFMSAIHIAESVSFYLKE</sequence>
<dbReference type="PANTHER" id="PTHR30007">
    <property type="entry name" value="PHP DOMAIN PROTEIN"/>
    <property type="match status" value="1"/>
</dbReference>
<dbReference type="PANTHER" id="PTHR30007:SF1">
    <property type="entry name" value="BLR1914 PROTEIN"/>
    <property type="match status" value="1"/>
</dbReference>